<feature type="compositionally biased region" description="Acidic residues" evidence="4">
    <location>
        <begin position="504"/>
        <end position="514"/>
    </location>
</feature>
<dbReference type="InterPro" id="IPR037231">
    <property type="entry name" value="NAP-like_sf"/>
</dbReference>
<evidence type="ECO:0000256" key="4">
    <source>
        <dbReference type="SAM" id="MobiDB-lite"/>
    </source>
</evidence>
<evidence type="ECO:0000313" key="6">
    <source>
        <dbReference type="Proteomes" id="UP001166052"/>
    </source>
</evidence>
<evidence type="ECO:0000313" key="5">
    <source>
        <dbReference type="EMBL" id="MBN3293743.1"/>
    </source>
</evidence>
<feature type="compositionally biased region" description="Low complexity" evidence="4">
    <location>
        <begin position="206"/>
        <end position="225"/>
    </location>
</feature>
<evidence type="ECO:0000256" key="3">
    <source>
        <dbReference type="SAM" id="Coils"/>
    </source>
</evidence>
<feature type="compositionally biased region" description="Polar residues" evidence="4">
    <location>
        <begin position="36"/>
        <end position="53"/>
    </location>
</feature>
<evidence type="ECO:0000256" key="1">
    <source>
        <dbReference type="ARBA" id="ARBA00009947"/>
    </source>
</evidence>
<feature type="compositionally biased region" description="Basic and acidic residues" evidence="4">
    <location>
        <begin position="63"/>
        <end position="77"/>
    </location>
</feature>
<dbReference type="Gene3D" id="1.20.5.1500">
    <property type="match status" value="1"/>
</dbReference>
<accession>A0ABS2Z6I5</accession>
<feature type="non-terminal residue" evidence="5">
    <location>
        <position position="1"/>
    </location>
</feature>
<dbReference type="Pfam" id="PF00956">
    <property type="entry name" value="NAP"/>
    <property type="match status" value="1"/>
</dbReference>
<name>A0ABS2Z6I5_POLSE</name>
<reference evidence="5" key="1">
    <citation type="journal article" date="2021" name="Cell">
        <title>Tracing the genetic footprints of vertebrate landing in non-teleost ray-finned fishes.</title>
        <authorList>
            <person name="Bi X."/>
            <person name="Wang K."/>
            <person name="Yang L."/>
            <person name="Pan H."/>
            <person name="Jiang H."/>
            <person name="Wei Q."/>
            <person name="Fang M."/>
            <person name="Yu H."/>
            <person name="Zhu C."/>
            <person name="Cai Y."/>
            <person name="He Y."/>
            <person name="Gan X."/>
            <person name="Zeng H."/>
            <person name="Yu D."/>
            <person name="Zhu Y."/>
            <person name="Jiang H."/>
            <person name="Qiu Q."/>
            <person name="Yang H."/>
            <person name="Zhang Y.E."/>
            <person name="Wang W."/>
            <person name="Zhu M."/>
            <person name="He S."/>
            <person name="Zhang G."/>
        </authorList>
    </citation>
    <scope>NUCLEOTIDE SEQUENCE</scope>
    <source>
        <strain evidence="5">Bchr_001</strain>
    </source>
</reference>
<feature type="compositionally biased region" description="Basic and acidic residues" evidence="4">
    <location>
        <begin position="515"/>
        <end position="541"/>
    </location>
</feature>
<gene>
    <name evidence="5" type="primary">Tspyl5</name>
    <name evidence="5" type="ORF">GTO92_0004402</name>
</gene>
<sequence>MSDASKNGQPKLKRQRMPPKKQCVSSEPLAKITKVTELSNARNHNGDSQNNLDRGNGPDLALDGERETDKDKAREITSTDFTVAEDAQDELKGESAHLKEKQPTAESSDWAAMAAAEALASLTRSGGDAERNESAKVDCNTVNCEDVASSAEWVSPPNCQKAISSENTAEEETTSKVNKCRSVRVDSEGTEIIDTSVEDDEGGLDSGSSSSSASSSCSSENGDNECAIVSVDSPETQRSLEMLMQVQNNLENIEKRASRIFRRLELKFSQMRRPHLEQRNEIIRSIPGFWVTAFLNHPQLSALINENDEDALSYMTSLEVEDFKNPKLGYRIRFHFGRNPYFQNKVIVKEFHLGVAGSAASVSSPIFWLRGQNLAAQNRMGKCPANLRVYQSFFNWFTDHSNPHSDEIAEILKEDLWKNPLQYYLIPQKQSGENGRGERSGNGDECVVISDSDEDMYCEDEQSKKDDNEMDDSSEEDTQLDGEVVIDGSEDGESTKDETSRISDDEEIDVEELEEAKVVKEPEPKSDIRNSEVEDDHHTDVVVDGGSD</sequence>
<proteinExistence type="inferred from homology"/>
<feature type="non-terminal residue" evidence="5">
    <location>
        <position position="548"/>
    </location>
</feature>
<comment type="similarity">
    <text evidence="1 2">Belongs to the nucleosome assembly protein (NAP) family.</text>
</comment>
<feature type="region of interest" description="Disordered" evidence="4">
    <location>
        <begin position="452"/>
        <end position="548"/>
    </location>
</feature>
<feature type="coiled-coil region" evidence="3">
    <location>
        <begin position="236"/>
        <end position="263"/>
    </location>
</feature>
<feature type="region of interest" description="Disordered" evidence="4">
    <location>
        <begin position="190"/>
        <end position="225"/>
    </location>
</feature>
<keyword evidence="3" id="KW-0175">Coiled coil</keyword>
<dbReference type="PANTHER" id="PTHR11875">
    <property type="entry name" value="TESTIS-SPECIFIC Y-ENCODED PROTEIN"/>
    <property type="match status" value="1"/>
</dbReference>
<dbReference type="SUPFAM" id="SSF143113">
    <property type="entry name" value="NAP-like"/>
    <property type="match status" value="1"/>
</dbReference>
<evidence type="ECO:0000256" key="2">
    <source>
        <dbReference type="RuleBase" id="RU003876"/>
    </source>
</evidence>
<comment type="caution">
    <text evidence="5">The sequence shown here is derived from an EMBL/GenBank/DDBJ whole genome shotgun (WGS) entry which is preliminary data.</text>
</comment>
<dbReference type="Proteomes" id="UP001166052">
    <property type="component" value="Unassembled WGS sequence"/>
</dbReference>
<feature type="compositionally biased region" description="Basic and acidic residues" evidence="4">
    <location>
        <begin position="493"/>
        <end position="503"/>
    </location>
</feature>
<feature type="region of interest" description="Disordered" evidence="4">
    <location>
        <begin position="1"/>
        <end position="110"/>
    </location>
</feature>
<feature type="region of interest" description="Disordered" evidence="4">
    <location>
        <begin position="163"/>
        <end position="182"/>
    </location>
</feature>
<feature type="compositionally biased region" description="Acidic residues" evidence="4">
    <location>
        <begin position="468"/>
        <end position="480"/>
    </location>
</feature>
<feature type="compositionally biased region" description="Basic and acidic residues" evidence="4">
    <location>
        <begin position="89"/>
        <end position="103"/>
    </location>
</feature>
<feature type="compositionally biased region" description="Acidic residues" evidence="4">
    <location>
        <begin position="190"/>
        <end position="203"/>
    </location>
</feature>
<dbReference type="EMBL" id="JAAWVN010022766">
    <property type="protein sequence ID" value="MBN3293743.1"/>
    <property type="molecule type" value="Genomic_DNA"/>
</dbReference>
<feature type="region of interest" description="Disordered" evidence="4">
    <location>
        <begin position="428"/>
        <end position="447"/>
    </location>
</feature>
<dbReference type="InterPro" id="IPR002164">
    <property type="entry name" value="NAP_family"/>
</dbReference>
<organism evidence="5 6">
    <name type="scientific">Polypterus senegalus</name>
    <name type="common">Senegal bichir</name>
    <dbReference type="NCBI Taxonomy" id="55291"/>
    <lineage>
        <taxon>Eukaryota</taxon>
        <taxon>Metazoa</taxon>
        <taxon>Chordata</taxon>
        <taxon>Craniata</taxon>
        <taxon>Vertebrata</taxon>
        <taxon>Euteleostomi</taxon>
        <taxon>Actinopterygii</taxon>
        <taxon>Polypteriformes</taxon>
        <taxon>Polypteridae</taxon>
        <taxon>Polypterus</taxon>
    </lineage>
</organism>
<protein>
    <submittedName>
        <fullName evidence="5">TSYL5 protein</fullName>
    </submittedName>
</protein>
<dbReference type="Gene3D" id="3.30.1120.90">
    <property type="entry name" value="Nucleosome assembly protein"/>
    <property type="match status" value="1"/>
</dbReference>
<keyword evidence="6" id="KW-1185">Reference proteome</keyword>